<gene>
    <name evidence="1" type="ORF">RRG08_029073</name>
</gene>
<evidence type="ECO:0000313" key="1">
    <source>
        <dbReference type="EMBL" id="KAK3770983.1"/>
    </source>
</evidence>
<dbReference type="EMBL" id="JAWDGP010003779">
    <property type="protein sequence ID" value="KAK3770983.1"/>
    <property type="molecule type" value="Genomic_DNA"/>
</dbReference>
<protein>
    <submittedName>
        <fullName evidence="1">Uncharacterized protein</fullName>
    </submittedName>
</protein>
<sequence>MLAQPVRGSNRLVMNLGDDKFIKLSTQAEKMGRIVKWWQVETMAPAAWLVTCYSLHTVKRASAVAKNQTKQCQT</sequence>
<name>A0AAE1DIT8_9GAST</name>
<evidence type="ECO:0000313" key="2">
    <source>
        <dbReference type="Proteomes" id="UP001283361"/>
    </source>
</evidence>
<accession>A0AAE1DIT8</accession>
<proteinExistence type="predicted"/>
<comment type="caution">
    <text evidence="1">The sequence shown here is derived from an EMBL/GenBank/DDBJ whole genome shotgun (WGS) entry which is preliminary data.</text>
</comment>
<reference evidence="1" key="1">
    <citation type="journal article" date="2023" name="G3 (Bethesda)">
        <title>A reference genome for the long-term kleptoplast-retaining sea slug Elysia crispata morphotype clarki.</title>
        <authorList>
            <person name="Eastman K.E."/>
            <person name="Pendleton A.L."/>
            <person name="Shaikh M.A."/>
            <person name="Suttiyut T."/>
            <person name="Ogas R."/>
            <person name="Tomko P."/>
            <person name="Gavelis G."/>
            <person name="Widhalm J.R."/>
            <person name="Wisecaver J.H."/>
        </authorList>
    </citation>
    <scope>NUCLEOTIDE SEQUENCE</scope>
    <source>
        <strain evidence="1">ECLA1</strain>
    </source>
</reference>
<dbReference type="AlphaFoldDB" id="A0AAE1DIT8"/>
<keyword evidence="2" id="KW-1185">Reference proteome</keyword>
<organism evidence="1 2">
    <name type="scientific">Elysia crispata</name>
    <name type="common">lettuce slug</name>
    <dbReference type="NCBI Taxonomy" id="231223"/>
    <lineage>
        <taxon>Eukaryota</taxon>
        <taxon>Metazoa</taxon>
        <taxon>Spiralia</taxon>
        <taxon>Lophotrochozoa</taxon>
        <taxon>Mollusca</taxon>
        <taxon>Gastropoda</taxon>
        <taxon>Heterobranchia</taxon>
        <taxon>Euthyneura</taxon>
        <taxon>Panpulmonata</taxon>
        <taxon>Sacoglossa</taxon>
        <taxon>Placobranchoidea</taxon>
        <taxon>Plakobranchidae</taxon>
        <taxon>Elysia</taxon>
    </lineage>
</organism>
<dbReference type="Proteomes" id="UP001283361">
    <property type="component" value="Unassembled WGS sequence"/>
</dbReference>